<evidence type="ECO:0000256" key="2">
    <source>
        <dbReference type="ARBA" id="ARBA00022980"/>
    </source>
</evidence>
<evidence type="ECO:0000256" key="1">
    <source>
        <dbReference type="ARBA" id="ARBA00007698"/>
    </source>
</evidence>
<evidence type="ECO:0000313" key="5">
    <source>
        <dbReference type="EMBL" id="KAK1319742.1"/>
    </source>
</evidence>
<protein>
    <recommendedName>
        <fullName evidence="4">Large ribosomal subunit protein bL20c</fullName>
    </recommendedName>
</protein>
<dbReference type="EMBL" id="JAUJYO010000004">
    <property type="protein sequence ID" value="KAK1319742.1"/>
    <property type="molecule type" value="Genomic_DNA"/>
</dbReference>
<accession>A0AAV9F261</accession>
<dbReference type="AlphaFoldDB" id="A0AAV9F261"/>
<dbReference type="GO" id="GO:0019843">
    <property type="term" value="F:rRNA binding"/>
    <property type="evidence" value="ECO:0007669"/>
    <property type="project" value="InterPro"/>
</dbReference>
<dbReference type="InterPro" id="IPR035566">
    <property type="entry name" value="Ribosomal_protein_bL20_C"/>
</dbReference>
<sequence length="194" mass="22409">MSRSREDGKLCFLFVWGVRIWDLTLETTMDEDFISHIVLRVVYCQTYVLLVNDLAFYYAQVPFEEVAELVANCRVFLLKGYAYRSTFRGAHSRLTRAATQQKMRALVSAHRDGGKQKRDFRCLLITRINAVTRENGVAPNYDHWGVCNGSPNIRINDWKSEIESNKTFKLVKAIVSQHLATFNIWGCKWSCSSK</sequence>
<reference evidence="5" key="1">
    <citation type="journal article" date="2023" name="Nat. Commun.">
        <title>Diploid and tetraploid genomes of Acorus and the evolution of monocots.</title>
        <authorList>
            <person name="Ma L."/>
            <person name="Liu K.W."/>
            <person name="Li Z."/>
            <person name="Hsiao Y.Y."/>
            <person name="Qi Y."/>
            <person name="Fu T."/>
            <person name="Tang G.D."/>
            <person name="Zhang D."/>
            <person name="Sun W.H."/>
            <person name="Liu D.K."/>
            <person name="Li Y."/>
            <person name="Chen G.Z."/>
            <person name="Liu X.D."/>
            <person name="Liao X.Y."/>
            <person name="Jiang Y.T."/>
            <person name="Yu X."/>
            <person name="Hao Y."/>
            <person name="Huang J."/>
            <person name="Zhao X.W."/>
            <person name="Ke S."/>
            <person name="Chen Y.Y."/>
            <person name="Wu W.L."/>
            <person name="Hsu J.L."/>
            <person name="Lin Y.F."/>
            <person name="Huang M.D."/>
            <person name="Li C.Y."/>
            <person name="Huang L."/>
            <person name="Wang Z.W."/>
            <person name="Zhao X."/>
            <person name="Zhong W.Y."/>
            <person name="Peng D.H."/>
            <person name="Ahmad S."/>
            <person name="Lan S."/>
            <person name="Zhang J.S."/>
            <person name="Tsai W.C."/>
            <person name="Van de Peer Y."/>
            <person name="Liu Z.J."/>
        </authorList>
    </citation>
    <scope>NUCLEOTIDE SEQUENCE</scope>
    <source>
        <strain evidence="5">CP</strain>
    </source>
</reference>
<dbReference type="GO" id="GO:0006412">
    <property type="term" value="P:translation"/>
    <property type="evidence" value="ECO:0007669"/>
    <property type="project" value="InterPro"/>
</dbReference>
<organism evidence="5 6">
    <name type="scientific">Acorus calamus</name>
    <name type="common">Sweet flag</name>
    <dbReference type="NCBI Taxonomy" id="4465"/>
    <lineage>
        <taxon>Eukaryota</taxon>
        <taxon>Viridiplantae</taxon>
        <taxon>Streptophyta</taxon>
        <taxon>Embryophyta</taxon>
        <taxon>Tracheophyta</taxon>
        <taxon>Spermatophyta</taxon>
        <taxon>Magnoliopsida</taxon>
        <taxon>Liliopsida</taxon>
        <taxon>Acoraceae</taxon>
        <taxon>Acorus</taxon>
    </lineage>
</organism>
<comment type="similarity">
    <text evidence="1">Belongs to the bacterial ribosomal protein bL20 family.</text>
</comment>
<comment type="caution">
    <text evidence="5">The sequence shown here is derived from an EMBL/GenBank/DDBJ whole genome shotgun (WGS) entry which is preliminary data.</text>
</comment>
<keyword evidence="3" id="KW-0687">Ribonucleoprotein</keyword>
<dbReference type="SUPFAM" id="SSF74731">
    <property type="entry name" value="Ribosomal protein L20"/>
    <property type="match status" value="1"/>
</dbReference>
<proteinExistence type="inferred from homology"/>
<dbReference type="CDD" id="cd07026">
    <property type="entry name" value="Ribosomal_L20"/>
    <property type="match status" value="1"/>
</dbReference>
<evidence type="ECO:0000256" key="3">
    <source>
        <dbReference type="ARBA" id="ARBA00023274"/>
    </source>
</evidence>
<evidence type="ECO:0000313" key="6">
    <source>
        <dbReference type="Proteomes" id="UP001180020"/>
    </source>
</evidence>
<dbReference type="Pfam" id="PF00453">
    <property type="entry name" value="Ribosomal_L20"/>
    <property type="match status" value="1"/>
</dbReference>
<name>A0AAV9F261_ACOCL</name>
<dbReference type="InterPro" id="IPR005813">
    <property type="entry name" value="Ribosomal_bL20"/>
</dbReference>
<evidence type="ECO:0000256" key="4">
    <source>
        <dbReference type="ARBA" id="ARBA00035295"/>
    </source>
</evidence>
<reference evidence="5" key="2">
    <citation type="submission" date="2023-06" db="EMBL/GenBank/DDBJ databases">
        <authorList>
            <person name="Ma L."/>
            <person name="Liu K.-W."/>
            <person name="Li Z."/>
            <person name="Hsiao Y.-Y."/>
            <person name="Qi Y."/>
            <person name="Fu T."/>
            <person name="Tang G."/>
            <person name="Zhang D."/>
            <person name="Sun W.-H."/>
            <person name="Liu D.-K."/>
            <person name="Li Y."/>
            <person name="Chen G.-Z."/>
            <person name="Liu X.-D."/>
            <person name="Liao X.-Y."/>
            <person name="Jiang Y.-T."/>
            <person name="Yu X."/>
            <person name="Hao Y."/>
            <person name="Huang J."/>
            <person name="Zhao X.-W."/>
            <person name="Ke S."/>
            <person name="Chen Y.-Y."/>
            <person name="Wu W.-L."/>
            <person name="Hsu J.-L."/>
            <person name="Lin Y.-F."/>
            <person name="Huang M.-D."/>
            <person name="Li C.-Y."/>
            <person name="Huang L."/>
            <person name="Wang Z.-W."/>
            <person name="Zhao X."/>
            <person name="Zhong W.-Y."/>
            <person name="Peng D.-H."/>
            <person name="Ahmad S."/>
            <person name="Lan S."/>
            <person name="Zhang J.-S."/>
            <person name="Tsai W.-C."/>
            <person name="Van De Peer Y."/>
            <person name="Liu Z.-J."/>
        </authorList>
    </citation>
    <scope>NUCLEOTIDE SEQUENCE</scope>
    <source>
        <strain evidence="5">CP</strain>
        <tissue evidence="5">Leaves</tissue>
    </source>
</reference>
<dbReference type="PRINTS" id="PR00062">
    <property type="entry name" value="RIBOSOMALL20"/>
</dbReference>
<keyword evidence="2" id="KW-0689">Ribosomal protein</keyword>
<keyword evidence="6" id="KW-1185">Reference proteome</keyword>
<dbReference type="GO" id="GO:0003735">
    <property type="term" value="F:structural constituent of ribosome"/>
    <property type="evidence" value="ECO:0007669"/>
    <property type="project" value="InterPro"/>
</dbReference>
<gene>
    <name evidence="5" type="ORF">QJS10_CPB04g00235</name>
</gene>
<dbReference type="GO" id="GO:0005840">
    <property type="term" value="C:ribosome"/>
    <property type="evidence" value="ECO:0007669"/>
    <property type="project" value="UniProtKB-KW"/>
</dbReference>
<dbReference type="PANTHER" id="PTHR10986">
    <property type="entry name" value="39S RIBOSOMAL PROTEIN L20"/>
    <property type="match status" value="1"/>
</dbReference>
<dbReference type="GO" id="GO:1990904">
    <property type="term" value="C:ribonucleoprotein complex"/>
    <property type="evidence" value="ECO:0007669"/>
    <property type="project" value="UniProtKB-KW"/>
</dbReference>
<dbReference type="Proteomes" id="UP001180020">
    <property type="component" value="Unassembled WGS sequence"/>
</dbReference>